<evidence type="ECO:0000256" key="1">
    <source>
        <dbReference type="SAM" id="MobiDB-lite"/>
    </source>
</evidence>
<keyword evidence="2" id="KW-0732">Signal</keyword>
<proteinExistence type="predicted"/>
<dbReference type="KEGG" id="tpla:ElP_08380"/>
<dbReference type="RefSeq" id="WP_145267423.1">
    <property type="nucleotide sequence ID" value="NZ_CP036426.1"/>
</dbReference>
<keyword evidence="4" id="KW-1185">Reference proteome</keyword>
<sequence precursor="true">MIASRPGLFALALSAAVSAVAPASRAQVTTGADRYMGSTQASLGRASAMGSNFVTPGAGSGSAMIGAANQSFDRTNAAMRSMLTNRAATVRGLGQAAVYRTPDNLYGVYWQMHYANQARLVAVGSSGPFGMTPAAARAMMEANARRQLQMEVRGEQLRRRMDLYNPELPPDPGIFTPDTILNDVPGADLIRRDRERQADELRARLGGTERPRARGDRPRD</sequence>
<evidence type="ECO:0000256" key="2">
    <source>
        <dbReference type="SAM" id="SignalP"/>
    </source>
</evidence>
<evidence type="ECO:0000313" key="3">
    <source>
        <dbReference type="EMBL" id="QDV32996.1"/>
    </source>
</evidence>
<name>A0A518GWM5_9BACT</name>
<accession>A0A518GWM5</accession>
<organism evidence="3 4">
    <name type="scientific">Tautonia plasticadhaerens</name>
    <dbReference type="NCBI Taxonomy" id="2527974"/>
    <lineage>
        <taxon>Bacteria</taxon>
        <taxon>Pseudomonadati</taxon>
        <taxon>Planctomycetota</taxon>
        <taxon>Planctomycetia</taxon>
        <taxon>Isosphaerales</taxon>
        <taxon>Isosphaeraceae</taxon>
        <taxon>Tautonia</taxon>
    </lineage>
</organism>
<feature type="region of interest" description="Disordered" evidence="1">
    <location>
        <begin position="186"/>
        <end position="220"/>
    </location>
</feature>
<gene>
    <name evidence="3" type="ORF">ElP_08380</name>
</gene>
<dbReference type="Proteomes" id="UP000317835">
    <property type="component" value="Chromosome"/>
</dbReference>
<reference evidence="3 4" key="1">
    <citation type="submission" date="2019-02" db="EMBL/GenBank/DDBJ databases">
        <title>Deep-cultivation of Planctomycetes and their phenomic and genomic characterization uncovers novel biology.</title>
        <authorList>
            <person name="Wiegand S."/>
            <person name="Jogler M."/>
            <person name="Boedeker C."/>
            <person name="Pinto D."/>
            <person name="Vollmers J."/>
            <person name="Rivas-Marin E."/>
            <person name="Kohn T."/>
            <person name="Peeters S.H."/>
            <person name="Heuer A."/>
            <person name="Rast P."/>
            <person name="Oberbeckmann S."/>
            <person name="Bunk B."/>
            <person name="Jeske O."/>
            <person name="Meyerdierks A."/>
            <person name="Storesund J.E."/>
            <person name="Kallscheuer N."/>
            <person name="Luecker S."/>
            <person name="Lage O.M."/>
            <person name="Pohl T."/>
            <person name="Merkel B.J."/>
            <person name="Hornburger P."/>
            <person name="Mueller R.-W."/>
            <person name="Bruemmer F."/>
            <person name="Labrenz M."/>
            <person name="Spormann A.M."/>
            <person name="Op den Camp H."/>
            <person name="Overmann J."/>
            <person name="Amann R."/>
            <person name="Jetten M.S.M."/>
            <person name="Mascher T."/>
            <person name="Medema M.H."/>
            <person name="Devos D.P."/>
            <person name="Kaster A.-K."/>
            <person name="Ovreas L."/>
            <person name="Rohde M."/>
            <person name="Galperin M.Y."/>
            <person name="Jogler C."/>
        </authorList>
    </citation>
    <scope>NUCLEOTIDE SEQUENCE [LARGE SCALE GENOMIC DNA]</scope>
    <source>
        <strain evidence="3 4">ElP</strain>
    </source>
</reference>
<feature type="compositionally biased region" description="Basic and acidic residues" evidence="1">
    <location>
        <begin position="189"/>
        <end position="220"/>
    </location>
</feature>
<dbReference type="EMBL" id="CP036426">
    <property type="protein sequence ID" value="QDV32996.1"/>
    <property type="molecule type" value="Genomic_DNA"/>
</dbReference>
<protein>
    <submittedName>
        <fullName evidence="3">Uncharacterized protein</fullName>
    </submittedName>
</protein>
<dbReference type="AlphaFoldDB" id="A0A518GWM5"/>
<feature type="signal peptide" evidence="2">
    <location>
        <begin position="1"/>
        <end position="26"/>
    </location>
</feature>
<evidence type="ECO:0000313" key="4">
    <source>
        <dbReference type="Proteomes" id="UP000317835"/>
    </source>
</evidence>
<feature type="chain" id="PRO_5022216619" evidence="2">
    <location>
        <begin position="27"/>
        <end position="220"/>
    </location>
</feature>